<comment type="caution">
    <text evidence="1">The sequence shown here is derived from an EMBL/GenBank/DDBJ whole genome shotgun (WGS) entry which is preliminary data.</text>
</comment>
<proteinExistence type="predicted"/>
<sequence length="277" mass="29148">MSQAGRVPVLAFWRTEPLPVAIRNLCAANVNDIAQGRDNALTAAGVPCISGNTYALVVYAVDTNPGATWAGRARLVRYKLSQFTDSATDEGDQSTGYANPLRSAEYTFQQWPYRLEGSAAVNRQTVADDVSDTRPLGTPTAAENPIQTLVDFVDSRGAVIVDANGVVTSGVTLSCDEFVANDQTGNPDPSTIAGALSPPIANNPNNVYGFYACVRGGGVGNSNISGVNQDVVLTIVGNVAGKGGFPKAEAADEETRVYRLSPLQTRVLVRGVVRKQG</sequence>
<dbReference type="AlphaFoldDB" id="A0A832H3Z8"/>
<protein>
    <submittedName>
        <fullName evidence="1">Uncharacterized protein</fullName>
    </submittedName>
</protein>
<accession>A0A832H3Z8</accession>
<dbReference type="EMBL" id="DSRD01000754">
    <property type="protein sequence ID" value="HGW95021.1"/>
    <property type="molecule type" value="Genomic_DNA"/>
</dbReference>
<name>A0A832H3Z8_9CYAN</name>
<gene>
    <name evidence="1" type="ORF">ENR47_12170</name>
</gene>
<reference evidence="1" key="1">
    <citation type="journal article" date="2020" name="mSystems">
        <title>Genome- and Community-Level Interaction Insights into Carbon Utilization and Element Cycling Functions of Hydrothermarchaeota in Hydrothermal Sediment.</title>
        <authorList>
            <person name="Zhou Z."/>
            <person name="Liu Y."/>
            <person name="Xu W."/>
            <person name="Pan J."/>
            <person name="Luo Z.H."/>
            <person name="Li M."/>
        </authorList>
    </citation>
    <scope>NUCLEOTIDE SEQUENCE [LARGE SCALE GENOMIC DNA]</scope>
    <source>
        <strain evidence="1">SpSt-402</strain>
    </source>
</reference>
<organism evidence="1">
    <name type="scientific">Oscillatoriales cyanobacterium SpSt-402</name>
    <dbReference type="NCBI Taxonomy" id="2282168"/>
    <lineage>
        <taxon>Bacteria</taxon>
        <taxon>Bacillati</taxon>
        <taxon>Cyanobacteriota</taxon>
        <taxon>Cyanophyceae</taxon>
        <taxon>Oscillatoriophycideae</taxon>
        <taxon>Oscillatoriales</taxon>
    </lineage>
</organism>
<evidence type="ECO:0000313" key="1">
    <source>
        <dbReference type="EMBL" id="HGW95021.1"/>
    </source>
</evidence>